<dbReference type="KEGG" id="gce:KYE46_13185"/>
<dbReference type="EMBL" id="CP079194">
    <property type="protein sequence ID" value="QXT38882.1"/>
    <property type="molecule type" value="Genomic_DNA"/>
</dbReference>
<evidence type="ECO:0000259" key="1">
    <source>
        <dbReference type="Pfam" id="PF09356"/>
    </source>
</evidence>
<feature type="domain" description="Bacteriophage phiJL001 Gp84 C-terminal" evidence="1">
    <location>
        <begin position="192"/>
        <end position="274"/>
    </location>
</feature>
<dbReference type="Pfam" id="PF09356">
    <property type="entry name" value="Phage_BR0599"/>
    <property type="match status" value="1"/>
</dbReference>
<dbReference type="NCBIfam" id="TIGR02218">
    <property type="entry name" value="phg_TIGR02218"/>
    <property type="match status" value="1"/>
</dbReference>
<protein>
    <submittedName>
        <fullName evidence="2">DUF2163 domain-containing protein</fullName>
    </submittedName>
</protein>
<reference evidence="2 3" key="1">
    <citation type="submission" date="2021-07" db="EMBL/GenBank/DDBJ databases">
        <title>A novel Jannaschia species isolated from marine dinoflagellate Ceratoperidinium margalefii.</title>
        <authorList>
            <person name="Jiang Y."/>
            <person name="Li Z."/>
        </authorList>
    </citation>
    <scope>NUCLEOTIDE SEQUENCE [LARGE SCALE GENOMIC DNA]</scope>
    <source>
        <strain evidence="2 3">J12C1-MA-4</strain>
    </source>
</reference>
<dbReference type="InterPro" id="IPR018964">
    <property type="entry name" value="Phage_phiJL001_Gp84_C"/>
</dbReference>
<dbReference type="InterPro" id="IPR011928">
    <property type="entry name" value="Phage_phiJL001_Gp84"/>
</dbReference>
<gene>
    <name evidence="2" type="ORF">KYE46_13185</name>
</gene>
<keyword evidence="3" id="KW-1185">Reference proteome</keyword>
<accession>A0A8F6TW86</accession>
<evidence type="ECO:0000313" key="3">
    <source>
        <dbReference type="Proteomes" id="UP000825009"/>
    </source>
</evidence>
<proteinExistence type="predicted"/>
<dbReference type="AlphaFoldDB" id="A0A8F6TW86"/>
<sequence length="292" mass="31522">MSVQDLDLHLKTCATGVARCWRVTRGDGAQFGFTDHDCDLDFDGTTFRAGTGLSATALSQTTGLSVDNTEAVGALSAAAITEEDIFAGRFDGADVESWLVQWAAPVNRVLQFRGSIGEITRANGAFSAELRGLAELMNKPTGRVCQRSCEAVLGDASCGFDLTTPGYVTNAQVRTSDGRVFTFDGLAGFEPRWFERGTLRVMSGAGEGLAGVVKLDRLNDEGRDVELWDNLRADVVPGDTVRLTAGCDKRMETCRLKFLNLVNFRGFPDIPDGDWQVAHPSRLSARSGGSRR</sequence>
<organism evidence="2 3">
    <name type="scientific">Gymnodinialimonas ceratoperidinii</name>
    <dbReference type="NCBI Taxonomy" id="2856823"/>
    <lineage>
        <taxon>Bacteria</taxon>
        <taxon>Pseudomonadati</taxon>
        <taxon>Pseudomonadota</taxon>
        <taxon>Alphaproteobacteria</taxon>
        <taxon>Rhodobacterales</taxon>
        <taxon>Paracoccaceae</taxon>
        <taxon>Gymnodinialimonas</taxon>
    </lineage>
</organism>
<evidence type="ECO:0000313" key="2">
    <source>
        <dbReference type="EMBL" id="QXT38882.1"/>
    </source>
</evidence>
<dbReference type="RefSeq" id="WP_219001078.1">
    <property type="nucleotide sequence ID" value="NZ_CP079194.1"/>
</dbReference>
<dbReference type="Proteomes" id="UP000825009">
    <property type="component" value="Chromosome"/>
</dbReference>
<dbReference type="Pfam" id="PF09931">
    <property type="entry name" value="Phage_phiJL001_Gp84_N"/>
    <property type="match status" value="1"/>
</dbReference>
<name>A0A8F6TW86_9RHOB</name>